<evidence type="ECO:0000256" key="1">
    <source>
        <dbReference type="SAM" id="MobiDB-lite"/>
    </source>
</evidence>
<organism evidence="4 5">
    <name type="scientific">Marasmiellus scandens</name>
    <dbReference type="NCBI Taxonomy" id="2682957"/>
    <lineage>
        <taxon>Eukaryota</taxon>
        <taxon>Fungi</taxon>
        <taxon>Dikarya</taxon>
        <taxon>Basidiomycota</taxon>
        <taxon>Agaricomycotina</taxon>
        <taxon>Agaricomycetes</taxon>
        <taxon>Agaricomycetidae</taxon>
        <taxon>Agaricales</taxon>
        <taxon>Marasmiineae</taxon>
        <taxon>Omphalotaceae</taxon>
        <taxon>Marasmiellus</taxon>
    </lineage>
</organism>
<gene>
    <name evidence="4" type="ORF">VKT23_002810</name>
</gene>
<evidence type="ECO:0000313" key="5">
    <source>
        <dbReference type="Proteomes" id="UP001498398"/>
    </source>
</evidence>
<dbReference type="EMBL" id="JBANRG010000003">
    <property type="protein sequence ID" value="KAK7468296.1"/>
    <property type="molecule type" value="Genomic_DNA"/>
</dbReference>
<keyword evidence="5" id="KW-1185">Reference proteome</keyword>
<keyword evidence="2" id="KW-0472">Membrane</keyword>
<comment type="caution">
    <text evidence="4">The sequence shown here is derived from an EMBL/GenBank/DDBJ whole genome shotgun (WGS) entry which is preliminary data.</text>
</comment>
<feature type="region of interest" description="Disordered" evidence="1">
    <location>
        <begin position="133"/>
        <end position="159"/>
    </location>
</feature>
<protein>
    <recommendedName>
        <fullName evidence="3">DUF6534 domain-containing protein</fullName>
    </recommendedName>
</protein>
<keyword evidence="2" id="KW-0812">Transmembrane</keyword>
<evidence type="ECO:0000313" key="4">
    <source>
        <dbReference type="EMBL" id="KAK7468296.1"/>
    </source>
</evidence>
<dbReference type="InterPro" id="IPR045339">
    <property type="entry name" value="DUF6534"/>
</dbReference>
<proteinExistence type="predicted"/>
<dbReference type="Proteomes" id="UP001498398">
    <property type="component" value="Unassembled WGS sequence"/>
</dbReference>
<accession>A0ABR1JY37</accession>
<feature type="domain" description="DUF6534" evidence="3">
    <location>
        <begin position="2"/>
        <end position="77"/>
    </location>
</feature>
<dbReference type="Pfam" id="PF20152">
    <property type="entry name" value="DUF6534"/>
    <property type="match status" value="1"/>
</dbReference>
<reference evidence="4 5" key="1">
    <citation type="submission" date="2024-01" db="EMBL/GenBank/DDBJ databases">
        <title>A draft genome for the cacao thread blight pathogen Marasmiellus scandens.</title>
        <authorList>
            <person name="Baruah I.K."/>
            <person name="Leung J."/>
            <person name="Bukari Y."/>
            <person name="Amoako-Attah I."/>
            <person name="Meinhardt L.W."/>
            <person name="Bailey B.A."/>
            <person name="Cohen S.P."/>
        </authorList>
    </citation>
    <scope>NUCLEOTIDE SEQUENCE [LARGE SCALE GENOMIC DNA]</scope>
    <source>
        <strain evidence="4 5">GH-19</strain>
    </source>
</reference>
<evidence type="ECO:0000259" key="3">
    <source>
        <dbReference type="Pfam" id="PF20152"/>
    </source>
</evidence>
<name>A0ABR1JY37_9AGAR</name>
<evidence type="ECO:0000256" key="2">
    <source>
        <dbReference type="SAM" id="Phobius"/>
    </source>
</evidence>
<keyword evidence="2" id="KW-1133">Transmembrane helix</keyword>
<feature type="transmembrane region" description="Helical" evidence="2">
    <location>
        <begin position="21"/>
        <end position="49"/>
    </location>
</feature>
<sequence length="159" mass="17354">MMLVLTQSRDKSLTSRLNAVIDSLILYSFENGAITTVATIVSMICWLGMDNLVFLGLHFAISKLYANSVLAVFNYRVRLRRVHEPTPSRSLVDLDVIVLADAAFTSRPGERPISERISPMVVPITTVGMAGGGMPELPSPTKSSLPLMVSAPRKRSVSH</sequence>
<feature type="transmembrane region" description="Helical" evidence="2">
    <location>
        <begin position="55"/>
        <end position="75"/>
    </location>
</feature>